<evidence type="ECO:0000313" key="1">
    <source>
        <dbReference type="EMBL" id="HJF66876.1"/>
    </source>
</evidence>
<reference evidence="1" key="1">
    <citation type="journal article" date="2021" name="PeerJ">
        <title>Extensive microbial diversity within the chicken gut microbiome revealed by metagenomics and culture.</title>
        <authorList>
            <person name="Gilroy R."/>
            <person name="Ravi A."/>
            <person name="Getino M."/>
            <person name="Pursley I."/>
            <person name="Horton D.L."/>
            <person name="Alikhan N.F."/>
            <person name="Baker D."/>
            <person name="Gharbi K."/>
            <person name="Hall N."/>
            <person name="Watson M."/>
            <person name="Adriaenssens E.M."/>
            <person name="Foster-Nyarko E."/>
            <person name="Jarju S."/>
            <person name="Secka A."/>
            <person name="Antonio M."/>
            <person name="Oren A."/>
            <person name="Chaudhuri R.R."/>
            <person name="La Ragione R."/>
            <person name="Hildebrand F."/>
            <person name="Pallen M.J."/>
        </authorList>
    </citation>
    <scope>NUCLEOTIDE SEQUENCE</scope>
    <source>
        <strain evidence="1">CHK149-3286</strain>
    </source>
</reference>
<accession>A0A921KUT9</accession>
<dbReference type="SUPFAM" id="SSF47598">
    <property type="entry name" value="Ribbon-helix-helix"/>
    <property type="match status" value="1"/>
</dbReference>
<dbReference type="Pfam" id="PF05534">
    <property type="entry name" value="HicB"/>
    <property type="match status" value="1"/>
</dbReference>
<protein>
    <submittedName>
        <fullName evidence="1">Toxin-antitoxin system HicB family antitoxin</fullName>
    </submittedName>
</protein>
<reference evidence="1" key="2">
    <citation type="submission" date="2021-09" db="EMBL/GenBank/DDBJ databases">
        <authorList>
            <person name="Gilroy R."/>
        </authorList>
    </citation>
    <scope>NUCLEOTIDE SEQUENCE</scope>
    <source>
        <strain evidence="1">CHK149-3286</strain>
    </source>
</reference>
<dbReference type="Gene3D" id="1.10.1220.10">
    <property type="entry name" value="Met repressor-like"/>
    <property type="match status" value="1"/>
</dbReference>
<name>A0A921KUT9_9STAP</name>
<dbReference type="Proteomes" id="UP000706163">
    <property type="component" value="Unassembled WGS sequence"/>
</dbReference>
<dbReference type="InterPro" id="IPR008651">
    <property type="entry name" value="Uncharacterised_HicB"/>
</dbReference>
<organism evidence="1 2">
    <name type="scientific">Staphylococcus kloosii</name>
    <dbReference type="NCBI Taxonomy" id="29384"/>
    <lineage>
        <taxon>Bacteria</taxon>
        <taxon>Bacillati</taxon>
        <taxon>Bacillota</taxon>
        <taxon>Bacilli</taxon>
        <taxon>Bacillales</taxon>
        <taxon>Staphylococcaceae</taxon>
        <taxon>Staphylococcus</taxon>
    </lineage>
</organism>
<dbReference type="InterPro" id="IPR013321">
    <property type="entry name" value="Arc_rbn_hlx_hlx"/>
</dbReference>
<comment type="caution">
    <text evidence="1">The sequence shown here is derived from an EMBL/GenBank/DDBJ whole genome shotgun (WGS) entry which is preliminary data.</text>
</comment>
<sequence length="36" mass="4013">MRITPELHKDLAEYAEANNESLNSAVTTLIERLVLG</sequence>
<evidence type="ECO:0000313" key="2">
    <source>
        <dbReference type="Proteomes" id="UP000706163"/>
    </source>
</evidence>
<proteinExistence type="predicted"/>
<gene>
    <name evidence="1" type="ORF">K8V85_01060</name>
</gene>
<dbReference type="AlphaFoldDB" id="A0A921KUT9"/>
<dbReference type="EMBL" id="DYVT01000012">
    <property type="protein sequence ID" value="HJF66876.1"/>
    <property type="molecule type" value="Genomic_DNA"/>
</dbReference>
<dbReference type="InterPro" id="IPR010985">
    <property type="entry name" value="Ribbon_hlx_hlx"/>
</dbReference>
<dbReference type="GO" id="GO:0006355">
    <property type="term" value="P:regulation of DNA-templated transcription"/>
    <property type="evidence" value="ECO:0007669"/>
    <property type="project" value="InterPro"/>
</dbReference>